<reference evidence="4 5" key="1">
    <citation type="submission" date="2020-07" db="EMBL/GenBank/DDBJ databases">
        <title>Sequencing the genomes of 1000 actinobacteria strains.</title>
        <authorList>
            <person name="Klenk H.-P."/>
        </authorList>
    </citation>
    <scope>NUCLEOTIDE SEQUENCE [LARGE SCALE GENOMIC DNA]</scope>
    <source>
        <strain evidence="4 5">DSM 45772</strain>
    </source>
</reference>
<feature type="region of interest" description="Disordered" evidence="1">
    <location>
        <begin position="284"/>
        <end position="320"/>
    </location>
</feature>
<comment type="caution">
    <text evidence="4">The sequence shown here is derived from an EMBL/GenBank/DDBJ whole genome shotgun (WGS) entry which is preliminary data.</text>
</comment>
<evidence type="ECO:0000256" key="1">
    <source>
        <dbReference type="SAM" id="MobiDB-lite"/>
    </source>
</evidence>
<evidence type="ECO:0000313" key="4">
    <source>
        <dbReference type="EMBL" id="NYD34065.1"/>
    </source>
</evidence>
<dbReference type="AlphaFoldDB" id="A0A7Y9DRF8"/>
<sequence length="676" mass="68152">MRADQHPYPRFPVAGPMGPRPPYAGPHPGMPHPAMPPHPQFGRPVGQPVMDQQVPEALRGPQSPERRRPKWRLKVGALTAVVAIGAVAWVGLTGNADAETAQVQLETVSSAGAMPFTAPVGNDVANVASPENAAGPQAGNTGGLYAQDPAAPACDTQALIAQLTADPAKAAAWGRPLNVEPGGINAFVTSLSAVTLRADTAVTEYGYADGAFQPYPAVLQAGTAVMVNSYGEPTVKCHNGNPLGAATSSNDTGRPVGPVWQGFATERTIRITPAPVAQRTLTVVNPTTNTQTPAPVKTQPGPNTPNPAPPTTPDQQLRLTGTHNYDGTVRLSDGRIMRPDGSFVKPAVDVTHPKGSTINGDGSVTHPDGRVFNIDGTERKPVQFAGATINPDGSVTPIGALVSKVQWNHDGTFTLVFFGGNNAKPAVTVVGPDGVVKSGRVVGPGERLNPDGSIVKVDGTVVNPDGTTRQPKIVLPDDSVLDKNGGTTPPIGAAPFAGQTLTDNKPVDDGKSPDAQALKTQGVTLKDDGTVDTAKLPQGSAVDAQGNVTLPDGTVLNPDGSVRTPAADGAGTADGTAKEPVTPQGEVTAPVCNGVVVDPACTTGGVTQPEVQQAPAGTTDGTTAGGTTDGSGTTGSTSTGSTDGSSSEGSSSTGSSSGGSSSEGSTSTGGESQGNG</sequence>
<name>A0A7Y9DRF8_9PSEU</name>
<feature type="region of interest" description="Disordered" evidence="1">
    <location>
        <begin position="1"/>
        <end position="39"/>
    </location>
</feature>
<feature type="compositionally biased region" description="Pro residues" evidence="1">
    <location>
        <begin position="18"/>
        <end position="39"/>
    </location>
</feature>
<keyword evidence="2" id="KW-0812">Transmembrane</keyword>
<feature type="compositionally biased region" description="Pro residues" evidence="1">
    <location>
        <begin position="302"/>
        <end position="312"/>
    </location>
</feature>
<feature type="region of interest" description="Disordered" evidence="1">
    <location>
        <begin position="443"/>
        <end position="469"/>
    </location>
</feature>
<feature type="compositionally biased region" description="Low complexity" evidence="1">
    <location>
        <begin position="284"/>
        <end position="301"/>
    </location>
</feature>
<feature type="compositionally biased region" description="Gly residues" evidence="1">
    <location>
        <begin position="623"/>
        <end position="633"/>
    </location>
</feature>
<evidence type="ECO:0000313" key="5">
    <source>
        <dbReference type="Proteomes" id="UP000535890"/>
    </source>
</evidence>
<evidence type="ECO:0000256" key="2">
    <source>
        <dbReference type="SAM" id="Phobius"/>
    </source>
</evidence>
<keyword evidence="2" id="KW-1133">Transmembrane helix</keyword>
<feature type="compositionally biased region" description="Low complexity" evidence="1">
    <location>
        <begin position="634"/>
        <end position="670"/>
    </location>
</feature>
<dbReference type="Pfam" id="PF20568">
    <property type="entry name" value="DUF6777"/>
    <property type="match status" value="1"/>
</dbReference>
<protein>
    <recommendedName>
        <fullName evidence="3">DUF6777 domain-containing protein</fullName>
    </recommendedName>
</protein>
<feature type="region of interest" description="Disordered" evidence="1">
    <location>
        <begin position="552"/>
        <end position="585"/>
    </location>
</feature>
<feature type="compositionally biased region" description="Low complexity" evidence="1">
    <location>
        <begin position="566"/>
        <end position="575"/>
    </location>
</feature>
<feature type="domain" description="DUF6777" evidence="3">
    <location>
        <begin position="138"/>
        <end position="292"/>
    </location>
</feature>
<proteinExistence type="predicted"/>
<keyword evidence="2" id="KW-0472">Membrane</keyword>
<feature type="transmembrane region" description="Helical" evidence="2">
    <location>
        <begin position="75"/>
        <end position="92"/>
    </location>
</feature>
<dbReference type="Proteomes" id="UP000535890">
    <property type="component" value="Unassembled WGS sequence"/>
</dbReference>
<dbReference type="EMBL" id="JACCBN010000001">
    <property type="protein sequence ID" value="NYD34065.1"/>
    <property type="molecule type" value="Genomic_DNA"/>
</dbReference>
<feature type="region of interest" description="Disordered" evidence="1">
    <location>
        <begin position="605"/>
        <end position="676"/>
    </location>
</feature>
<dbReference type="RefSeq" id="WP_179792060.1">
    <property type="nucleotide sequence ID" value="NZ_BAABHP010000012.1"/>
</dbReference>
<organism evidence="4 5">
    <name type="scientific">Actinomycetospora corticicola</name>
    <dbReference type="NCBI Taxonomy" id="663602"/>
    <lineage>
        <taxon>Bacteria</taxon>
        <taxon>Bacillati</taxon>
        <taxon>Actinomycetota</taxon>
        <taxon>Actinomycetes</taxon>
        <taxon>Pseudonocardiales</taxon>
        <taxon>Pseudonocardiaceae</taxon>
        <taxon>Actinomycetospora</taxon>
    </lineage>
</organism>
<gene>
    <name evidence="4" type="ORF">BJ983_000167</name>
</gene>
<evidence type="ECO:0000259" key="3">
    <source>
        <dbReference type="Pfam" id="PF20568"/>
    </source>
</evidence>
<keyword evidence="5" id="KW-1185">Reference proteome</keyword>
<accession>A0A7Y9DRF8</accession>
<dbReference type="InterPro" id="IPR046704">
    <property type="entry name" value="DUF6777"/>
</dbReference>